<dbReference type="NCBIfam" id="TIGR01640">
    <property type="entry name" value="F_box_assoc_1"/>
    <property type="match status" value="1"/>
</dbReference>
<dbReference type="InterPro" id="IPR017451">
    <property type="entry name" value="F-box-assoc_interact_dom"/>
</dbReference>
<evidence type="ECO:0000313" key="3">
    <source>
        <dbReference type="Proteomes" id="UP000594638"/>
    </source>
</evidence>
<dbReference type="AlphaFoldDB" id="A0A8S0QHE8"/>
<keyword evidence="3" id="KW-1185">Reference proteome</keyword>
<dbReference type="Gramene" id="OE9A103861T2">
    <property type="protein sequence ID" value="OE9A103861C2"/>
    <property type="gene ID" value="OE9A103861"/>
</dbReference>
<evidence type="ECO:0000313" key="2">
    <source>
        <dbReference type="EMBL" id="CAA2966570.1"/>
    </source>
</evidence>
<dbReference type="InterPro" id="IPR050796">
    <property type="entry name" value="SCF_F-box_component"/>
</dbReference>
<reference evidence="2 3" key="1">
    <citation type="submission" date="2019-12" db="EMBL/GenBank/DDBJ databases">
        <authorList>
            <person name="Alioto T."/>
            <person name="Alioto T."/>
            <person name="Gomez Garrido J."/>
        </authorList>
    </citation>
    <scope>NUCLEOTIDE SEQUENCE [LARGE SCALE GENOMIC DNA]</scope>
</reference>
<protein>
    <submittedName>
        <fullName evidence="2">F-box At5g49610-like</fullName>
    </submittedName>
</protein>
<dbReference type="EMBL" id="CACTIH010001863">
    <property type="protein sequence ID" value="CAA2966570.1"/>
    <property type="molecule type" value="Genomic_DNA"/>
</dbReference>
<evidence type="ECO:0000259" key="1">
    <source>
        <dbReference type="Pfam" id="PF24750"/>
    </source>
</evidence>
<dbReference type="InterPro" id="IPR056592">
    <property type="entry name" value="Beta-prop_At3g26010-like"/>
</dbReference>
<gene>
    <name evidence="2" type="ORF">OLEA9_A103861</name>
</gene>
<dbReference type="PANTHER" id="PTHR31672:SF13">
    <property type="entry name" value="F-BOX PROTEIN CPR30-LIKE"/>
    <property type="match status" value="1"/>
</dbReference>
<dbReference type="SUPFAM" id="SSF81383">
    <property type="entry name" value="F-box domain"/>
    <property type="match status" value="1"/>
</dbReference>
<dbReference type="PANTHER" id="PTHR31672">
    <property type="entry name" value="BNACNNG10540D PROTEIN"/>
    <property type="match status" value="1"/>
</dbReference>
<organism evidence="2 3">
    <name type="scientific">Olea europaea subsp. europaea</name>
    <dbReference type="NCBI Taxonomy" id="158383"/>
    <lineage>
        <taxon>Eukaryota</taxon>
        <taxon>Viridiplantae</taxon>
        <taxon>Streptophyta</taxon>
        <taxon>Embryophyta</taxon>
        <taxon>Tracheophyta</taxon>
        <taxon>Spermatophyta</taxon>
        <taxon>Magnoliopsida</taxon>
        <taxon>eudicotyledons</taxon>
        <taxon>Gunneridae</taxon>
        <taxon>Pentapetalae</taxon>
        <taxon>asterids</taxon>
        <taxon>lamiids</taxon>
        <taxon>Lamiales</taxon>
        <taxon>Oleaceae</taxon>
        <taxon>Oleeae</taxon>
        <taxon>Olea</taxon>
    </lineage>
</organism>
<proteinExistence type="predicted"/>
<dbReference type="InterPro" id="IPR036047">
    <property type="entry name" value="F-box-like_dom_sf"/>
</dbReference>
<dbReference type="OrthoDB" id="1916346at2759"/>
<dbReference type="Gramene" id="OE9A103861T4">
    <property type="protein sequence ID" value="OE9A103861C4"/>
    <property type="gene ID" value="OE9A103861"/>
</dbReference>
<comment type="caution">
    <text evidence="2">The sequence shown here is derived from an EMBL/GenBank/DDBJ whole genome shotgun (WGS) entry which is preliminary data.</text>
</comment>
<feature type="domain" description="F-box protein At3g26010-like beta-propeller" evidence="1">
    <location>
        <begin position="108"/>
        <end position="280"/>
    </location>
</feature>
<dbReference type="Gramene" id="OE9A103861T1">
    <property type="protein sequence ID" value="OE9A103861C1"/>
    <property type="gene ID" value="OE9A103861"/>
</dbReference>
<name>A0A8S0QHE8_OLEEU</name>
<dbReference type="Gramene" id="OE9A103861T3">
    <property type="protein sequence ID" value="OE9A103861C3"/>
    <property type="gene ID" value="OE9A103861"/>
</dbReference>
<dbReference type="Pfam" id="PF24750">
    <property type="entry name" value="b-prop_At3g26010-like"/>
    <property type="match status" value="1"/>
</dbReference>
<accession>A0A8S0QHE8</accession>
<dbReference type="Proteomes" id="UP000594638">
    <property type="component" value="Unassembled WGS sequence"/>
</dbReference>
<sequence length="360" mass="40316">MDRGRRLDKFLGMLNNKMYMDLSQIIREHALPFLPAKSLFRFLCVCRDWKLQISTPFFAHNQSICCGSTFGFFSQVPGELPSFISDDPIACGVPDPSLRFLPEPIDILSSSNGLLCCQSKTGNKAYYICNPVTQQWKKLPEPNADHGLHPSVVLIFEPSLLNFEVDYKLVCAFPSADFDDATEFEIYSSKEGSWKVSGEICFTSYSVETKSGVHVNGVVYWKSRGLLAYDLTKDRSQMLRSYHSENGVLGMMNGKLCSAHAIGHSIMVQVLANTHSNTMQMGTRARMWEERDRVVLDKKVIGGLVSELNVVAAAGNKLLVQQPGNLYVYDLLTKETKALGMTSTGRDTRYIPYVNSLVYL</sequence>